<sequence>MMVVLVSVVNTMHRDNISAFSQSYPHHHHSIKLSYNMDWINLLLTSQKIICDH</sequence>
<protein>
    <submittedName>
        <fullName evidence="1">Uncharacterized protein</fullName>
    </submittedName>
</protein>
<keyword evidence="2" id="KW-1185">Reference proteome</keyword>
<organism evidence="1 2">
    <name type="scientific">Schistosoma mattheei</name>
    <dbReference type="NCBI Taxonomy" id="31246"/>
    <lineage>
        <taxon>Eukaryota</taxon>
        <taxon>Metazoa</taxon>
        <taxon>Spiralia</taxon>
        <taxon>Lophotrochozoa</taxon>
        <taxon>Platyhelminthes</taxon>
        <taxon>Trematoda</taxon>
        <taxon>Digenea</taxon>
        <taxon>Strigeidida</taxon>
        <taxon>Schistosomatoidea</taxon>
        <taxon>Schistosomatidae</taxon>
        <taxon>Schistosoma</taxon>
    </lineage>
</organism>
<accession>A0A183PMM4</accession>
<name>A0A183PMM4_9TREM</name>
<proteinExistence type="predicted"/>
<reference evidence="1 2" key="1">
    <citation type="submission" date="2018-11" db="EMBL/GenBank/DDBJ databases">
        <authorList>
            <consortium name="Pathogen Informatics"/>
        </authorList>
    </citation>
    <scope>NUCLEOTIDE SEQUENCE [LARGE SCALE GENOMIC DNA]</scope>
    <source>
        <strain>Denwood</strain>
        <strain evidence="2">Zambia</strain>
    </source>
</reference>
<dbReference type="AlphaFoldDB" id="A0A183PMM4"/>
<dbReference type="EMBL" id="UZAL01036073">
    <property type="protein sequence ID" value="VDP69051.1"/>
    <property type="molecule type" value="Genomic_DNA"/>
</dbReference>
<evidence type="ECO:0000313" key="2">
    <source>
        <dbReference type="Proteomes" id="UP000269396"/>
    </source>
</evidence>
<dbReference type="Proteomes" id="UP000269396">
    <property type="component" value="Unassembled WGS sequence"/>
</dbReference>
<evidence type="ECO:0000313" key="1">
    <source>
        <dbReference type="EMBL" id="VDP69051.1"/>
    </source>
</evidence>
<gene>
    <name evidence="1" type="ORF">SMTD_LOCUS15610</name>
</gene>